<dbReference type="EMBL" id="CP000852">
    <property type="protein sequence ID" value="ABW00970.1"/>
    <property type="molecule type" value="Genomic_DNA"/>
</dbReference>
<sequence>MAVASILMSLLITVKAQPAPIQSVRVSTGVLSYYESLPSTAPGIVIRVYLINGSTIKPANAFVSIYANLPNGIIPMIHAYGSVVTLPFSDNAWSFVINKWLGTGMPVGSYNTSLLVFTTYVSGNKSWIVPMLIPYNVGWVLTSRGVGITTVGSATPRFVVAAIYINVTGIKPFSVVRVSAVGKQDPQILGTYDGYVLYNCSVSGPQPEIHVSSPYEFIPESTCLGINGSLPLVWVTWSNGVIHRDSNLEFFLDVGYIGVMPWEAVATEYGEVGQSYSANETWALAFPIFMSSVRGPGSFYWAYNGTWAIVNYSVWYVDPMTGVTEYLGSVTVSEVLYVPSQEPVEDGIDYGNGPISVLYYGATTIFNKLIGYSVLNTSSVIYYINFIPNPLTGVEELYECNGPVSIAYMVGSKTGALYSIILGGAESAVNTAQFGTGLMAYVVSPPYNAIANIIYGAIANEITDIILTELEIAGIILPPSNTTFIQTFLETTGISNGTRLYISVVMTSKPFGIPTYGFILNTTNYYGNPQEYTCSYGKVMVIG</sequence>
<keyword evidence="2" id="KW-1185">Reference proteome</keyword>
<reference evidence="1 2" key="1">
    <citation type="submission" date="2007-10" db="EMBL/GenBank/DDBJ databases">
        <title>Complete sequence of Caldivirga maquilingensis IC-167.</title>
        <authorList>
            <consortium name="US DOE Joint Genome Institute"/>
            <person name="Copeland A."/>
            <person name="Lucas S."/>
            <person name="Lapidus A."/>
            <person name="Barry K."/>
            <person name="Glavina del Rio T."/>
            <person name="Dalin E."/>
            <person name="Tice H."/>
            <person name="Pitluck S."/>
            <person name="Saunders E."/>
            <person name="Brettin T."/>
            <person name="Bruce D."/>
            <person name="Detter J.C."/>
            <person name="Han C."/>
            <person name="Schmutz J."/>
            <person name="Larimer F."/>
            <person name="Land M."/>
            <person name="Hauser L."/>
            <person name="Kyrpides N."/>
            <person name="Ivanova N."/>
            <person name="Biddle J.F."/>
            <person name="Zhang Z."/>
            <person name="Fitz-Gibbon S.T."/>
            <person name="Lowe T.M."/>
            <person name="Saltikov C."/>
            <person name="House C.H."/>
            <person name="Richardson P."/>
        </authorList>
    </citation>
    <scope>NUCLEOTIDE SEQUENCE [LARGE SCALE GENOMIC DNA]</scope>
    <source>
        <strain evidence="2">ATCC 700844 / DSM 13496 / JCM 10307 / IC-167</strain>
    </source>
</reference>
<proteinExistence type="predicted"/>
<dbReference type="Proteomes" id="UP000001137">
    <property type="component" value="Chromosome"/>
</dbReference>
<name>A8MA38_CALMQ</name>
<accession>A8MA38</accession>
<organism evidence="1 2">
    <name type="scientific">Caldivirga maquilingensis (strain ATCC 700844 / DSM 13496 / JCM 10307 / IC-167)</name>
    <dbReference type="NCBI Taxonomy" id="397948"/>
    <lineage>
        <taxon>Archaea</taxon>
        <taxon>Thermoproteota</taxon>
        <taxon>Thermoprotei</taxon>
        <taxon>Thermoproteales</taxon>
        <taxon>Thermoproteaceae</taxon>
        <taxon>Caldivirga</taxon>
    </lineage>
</organism>
<gene>
    <name evidence="1" type="ordered locus">Cmaq_0117</name>
</gene>
<dbReference type="HOGENOM" id="CLU_510597_0_0_2"/>
<evidence type="ECO:0000313" key="1">
    <source>
        <dbReference type="EMBL" id="ABW00970.1"/>
    </source>
</evidence>
<evidence type="ECO:0000313" key="2">
    <source>
        <dbReference type="Proteomes" id="UP000001137"/>
    </source>
</evidence>
<dbReference type="KEGG" id="cma:Cmaq_0117"/>
<dbReference type="AlphaFoldDB" id="A8MA38"/>
<dbReference type="eggNOG" id="arCOG07344">
    <property type="taxonomic scope" value="Archaea"/>
</dbReference>
<protein>
    <submittedName>
        <fullName evidence="1">Uncharacterized protein</fullName>
    </submittedName>
</protein>